<sequence length="70" mass="7811">MSSSRSDLSRVDTKERPDTRTVPGLIEAVEPGLVEANHPLRQSKIPCHALAEKEEIGNWYDKRAAPDPPF</sequence>
<accession>A0AAV7PCT8</accession>
<dbReference type="EMBL" id="JANPWB010000011">
    <property type="protein sequence ID" value="KAJ1126132.1"/>
    <property type="molecule type" value="Genomic_DNA"/>
</dbReference>
<name>A0AAV7PCT8_PLEWA</name>
<keyword evidence="3" id="KW-1185">Reference proteome</keyword>
<dbReference type="Proteomes" id="UP001066276">
    <property type="component" value="Chromosome 7"/>
</dbReference>
<proteinExistence type="predicted"/>
<comment type="caution">
    <text evidence="2">The sequence shown here is derived from an EMBL/GenBank/DDBJ whole genome shotgun (WGS) entry which is preliminary data.</text>
</comment>
<feature type="region of interest" description="Disordered" evidence="1">
    <location>
        <begin position="1"/>
        <end position="23"/>
    </location>
</feature>
<gene>
    <name evidence="2" type="ORF">NDU88_004541</name>
</gene>
<dbReference type="AlphaFoldDB" id="A0AAV7PCT8"/>
<reference evidence="2" key="1">
    <citation type="journal article" date="2022" name="bioRxiv">
        <title>Sequencing and chromosome-scale assembly of the giantPleurodeles waltlgenome.</title>
        <authorList>
            <person name="Brown T."/>
            <person name="Elewa A."/>
            <person name="Iarovenko S."/>
            <person name="Subramanian E."/>
            <person name="Araus A.J."/>
            <person name="Petzold A."/>
            <person name="Susuki M."/>
            <person name="Suzuki K.-i.T."/>
            <person name="Hayashi T."/>
            <person name="Toyoda A."/>
            <person name="Oliveira C."/>
            <person name="Osipova E."/>
            <person name="Leigh N.D."/>
            <person name="Simon A."/>
            <person name="Yun M.H."/>
        </authorList>
    </citation>
    <scope>NUCLEOTIDE SEQUENCE</scope>
    <source>
        <strain evidence="2">20211129_DDA</strain>
        <tissue evidence="2">Liver</tissue>
    </source>
</reference>
<evidence type="ECO:0000313" key="2">
    <source>
        <dbReference type="EMBL" id="KAJ1126132.1"/>
    </source>
</evidence>
<organism evidence="2 3">
    <name type="scientific">Pleurodeles waltl</name>
    <name type="common">Iberian ribbed newt</name>
    <dbReference type="NCBI Taxonomy" id="8319"/>
    <lineage>
        <taxon>Eukaryota</taxon>
        <taxon>Metazoa</taxon>
        <taxon>Chordata</taxon>
        <taxon>Craniata</taxon>
        <taxon>Vertebrata</taxon>
        <taxon>Euteleostomi</taxon>
        <taxon>Amphibia</taxon>
        <taxon>Batrachia</taxon>
        <taxon>Caudata</taxon>
        <taxon>Salamandroidea</taxon>
        <taxon>Salamandridae</taxon>
        <taxon>Pleurodelinae</taxon>
        <taxon>Pleurodeles</taxon>
    </lineage>
</organism>
<protein>
    <submittedName>
        <fullName evidence="2">Uncharacterized protein</fullName>
    </submittedName>
</protein>
<evidence type="ECO:0000256" key="1">
    <source>
        <dbReference type="SAM" id="MobiDB-lite"/>
    </source>
</evidence>
<feature type="compositionally biased region" description="Basic and acidic residues" evidence="1">
    <location>
        <begin position="7"/>
        <end position="19"/>
    </location>
</feature>
<evidence type="ECO:0000313" key="3">
    <source>
        <dbReference type="Proteomes" id="UP001066276"/>
    </source>
</evidence>